<dbReference type="PROSITE" id="PS50850">
    <property type="entry name" value="MFS"/>
    <property type="match status" value="1"/>
</dbReference>
<feature type="transmembrane region" description="Helical" evidence="7">
    <location>
        <begin position="102"/>
        <end position="121"/>
    </location>
</feature>
<evidence type="ECO:0000313" key="9">
    <source>
        <dbReference type="EMBL" id="SUT91964.1"/>
    </source>
</evidence>
<keyword evidence="10" id="KW-1185">Reference proteome</keyword>
<evidence type="ECO:0000259" key="8">
    <source>
        <dbReference type="PROSITE" id="PS50850"/>
    </source>
</evidence>
<feature type="transmembrane region" description="Helical" evidence="7">
    <location>
        <begin position="195"/>
        <end position="216"/>
    </location>
</feature>
<dbReference type="InterPro" id="IPR004638">
    <property type="entry name" value="EmrB-like"/>
</dbReference>
<keyword evidence="3" id="KW-1003">Cell membrane</keyword>
<protein>
    <submittedName>
        <fullName evidence="9">Putative transport protein</fullName>
    </submittedName>
</protein>
<dbReference type="RefSeq" id="WP_115590155.1">
    <property type="nucleotide sequence ID" value="NZ_UFRN01000002.1"/>
</dbReference>
<gene>
    <name evidence="9" type="primary">hsrA</name>
    <name evidence="9" type="ORF">NCTC4191_00692</name>
</gene>
<organism evidence="9 10">
    <name type="scientific">Actinobacillus lignieresii</name>
    <dbReference type="NCBI Taxonomy" id="720"/>
    <lineage>
        <taxon>Bacteria</taxon>
        <taxon>Pseudomonadati</taxon>
        <taxon>Pseudomonadota</taxon>
        <taxon>Gammaproteobacteria</taxon>
        <taxon>Pasteurellales</taxon>
        <taxon>Pasteurellaceae</taxon>
        <taxon>Actinobacillus</taxon>
    </lineage>
</organism>
<proteinExistence type="predicted"/>
<dbReference type="PRINTS" id="PR01036">
    <property type="entry name" value="TCRTETB"/>
</dbReference>
<keyword evidence="5 7" id="KW-1133">Transmembrane helix</keyword>
<evidence type="ECO:0000256" key="4">
    <source>
        <dbReference type="ARBA" id="ARBA00022692"/>
    </source>
</evidence>
<dbReference type="GO" id="GO:0005886">
    <property type="term" value="C:plasma membrane"/>
    <property type="evidence" value="ECO:0007669"/>
    <property type="project" value="UniProtKB-SubCell"/>
</dbReference>
<evidence type="ECO:0000256" key="1">
    <source>
        <dbReference type="ARBA" id="ARBA00004651"/>
    </source>
</evidence>
<dbReference type="GO" id="GO:0022857">
    <property type="term" value="F:transmembrane transporter activity"/>
    <property type="evidence" value="ECO:0007669"/>
    <property type="project" value="InterPro"/>
</dbReference>
<dbReference type="NCBIfam" id="TIGR00711">
    <property type="entry name" value="efflux_EmrB"/>
    <property type="match status" value="1"/>
</dbReference>
<feature type="transmembrane region" description="Helical" evidence="7">
    <location>
        <begin position="48"/>
        <end position="67"/>
    </location>
</feature>
<feature type="transmembrane region" description="Helical" evidence="7">
    <location>
        <begin position="428"/>
        <end position="448"/>
    </location>
</feature>
<feature type="transmembrane region" description="Helical" evidence="7">
    <location>
        <begin position="398"/>
        <end position="416"/>
    </location>
</feature>
<feature type="transmembrane region" description="Helical" evidence="7">
    <location>
        <begin position="296"/>
        <end position="315"/>
    </location>
</feature>
<feature type="transmembrane region" description="Helical" evidence="7">
    <location>
        <begin position="327"/>
        <end position="345"/>
    </location>
</feature>
<evidence type="ECO:0000256" key="7">
    <source>
        <dbReference type="SAM" id="Phobius"/>
    </source>
</evidence>
<dbReference type="EMBL" id="UFRN01000002">
    <property type="protein sequence ID" value="SUT91964.1"/>
    <property type="molecule type" value="Genomic_DNA"/>
</dbReference>
<reference evidence="9 10" key="1">
    <citation type="submission" date="2018-06" db="EMBL/GenBank/DDBJ databases">
        <authorList>
            <consortium name="Pathogen Informatics"/>
            <person name="Doyle S."/>
        </authorList>
    </citation>
    <scope>NUCLEOTIDE SEQUENCE [LARGE SCALE GENOMIC DNA]</scope>
    <source>
        <strain evidence="9 10">NCTC4191</strain>
    </source>
</reference>
<dbReference type="CDD" id="cd17503">
    <property type="entry name" value="MFS_LmrB_MDR_like"/>
    <property type="match status" value="1"/>
</dbReference>
<dbReference type="InterPro" id="IPR020846">
    <property type="entry name" value="MFS_dom"/>
</dbReference>
<keyword evidence="6 7" id="KW-0472">Membrane</keyword>
<feature type="transmembrane region" description="Helical" evidence="7">
    <location>
        <begin position="161"/>
        <end position="183"/>
    </location>
</feature>
<dbReference type="PANTHER" id="PTHR42718">
    <property type="entry name" value="MAJOR FACILITATOR SUPERFAMILY MULTIDRUG TRANSPORTER MFSC"/>
    <property type="match status" value="1"/>
</dbReference>
<name>A0A380TVK5_ACTLI</name>
<dbReference type="Proteomes" id="UP000254253">
    <property type="component" value="Unassembled WGS sequence"/>
</dbReference>
<accession>A0A380TVK5</accession>
<dbReference type="Gene3D" id="1.20.1720.10">
    <property type="entry name" value="Multidrug resistance protein D"/>
    <property type="match status" value="1"/>
</dbReference>
<dbReference type="Pfam" id="PF07690">
    <property type="entry name" value="MFS_1"/>
    <property type="match status" value="1"/>
</dbReference>
<dbReference type="PANTHER" id="PTHR42718:SF46">
    <property type="entry name" value="BLR6921 PROTEIN"/>
    <property type="match status" value="1"/>
</dbReference>
<feature type="transmembrane region" description="Helical" evidence="7">
    <location>
        <begin position="351"/>
        <end position="377"/>
    </location>
</feature>
<evidence type="ECO:0000313" key="10">
    <source>
        <dbReference type="Proteomes" id="UP000254253"/>
    </source>
</evidence>
<sequence length="463" mass="49859">MGDVSNKGLAWIAALALFMQALDATILNTALPAISDSLKESPLDMQMAIISYALTIAALIPLSGWLADKFGTLRVFRSAILLFVLGSVSCALSWSLNSLVVARIVQGVGGALMIPVARLTIIRSIPKTQLVATWNLMAMAGLTGPILGPILGGWLVTYTSWHWIFLINIPIGLLGIAIAGRYMPNLTQPPRKLDWIDFLLFASGLVGLTLGLEFAAEDTDNVMRAVPILTVGFILICAYCLYAYRVAEPLLPLAMFKIRTFRIGILSNMLIRLSGSGIPFLLPLMLQVAFGYSADIAGWLMAPLALSSVLAKSFIGSVLEKLGYRNTLLINVLLMTCAIIGMSFLDAQSPLWLFILLVMWFGTCMSFMFTAVNTLTVCDLSDQYASAGSTMMSVVQQVGIGIGIAVSAVILGMYRANIGETDALLTQAFSYTFLTSAIFGLILALNIARLAQQDGNHLHSKTA</sequence>
<feature type="domain" description="Major facilitator superfamily (MFS) profile" evidence="8">
    <location>
        <begin position="9"/>
        <end position="455"/>
    </location>
</feature>
<keyword evidence="4 7" id="KW-0812">Transmembrane</keyword>
<feature type="transmembrane region" description="Helical" evidence="7">
    <location>
        <begin position="222"/>
        <end position="244"/>
    </location>
</feature>
<feature type="transmembrane region" description="Helical" evidence="7">
    <location>
        <begin position="133"/>
        <end position="155"/>
    </location>
</feature>
<dbReference type="AlphaFoldDB" id="A0A380TVK5"/>
<evidence type="ECO:0000256" key="3">
    <source>
        <dbReference type="ARBA" id="ARBA00022475"/>
    </source>
</evidence>
<keyword evidence="2" id="KW-0813">Transport</keyword>
<comment type="subcellular location">
    <subcellularLocation>
        <location evidence="1">Cell membrane</location>
        <topology evidence="1">Multi-pass membrane protein</topology>
    </subcellularLocation>
</comment>
<dbReference type="InterPro" id="IPR036259">
    <property type="entry name" value="MFS_trans_sf"/>
</dbReference>
<evidence type="ECO:0000256" key="6">
    <source>
        <dbReference type="ARBA" id="ARBA00023136"/>
    </source>
</evidence>
<dbReference type="Gene3D" id="1.20.1250.20">
    <property type="entry name" value="MFS general substrate transporter like domains"/>
    <property type="match status" value="1"/>
</dbReference>
<feature type="transmembrane region" description="Helical" evidence="7">
    <location>
        <begin position="265"/>
        <end position="290"/>
    </location>
</feature>
<dbReference type="SUPFAM" id="SSF103473">
    <property type="entry name" value="MFS general substrate transporter"/>
    <property type="match status" value="1"/>
</dbReference>
<evidence type="ECO:0000256" key="2">
    <source>
        <dbReference type="ARBA" id="ARBA00022448"/>
    </source>
</evidence>
<evidence type="ECO:0000256" key="5">
    <source>
        <dbReference type="ARBA" id="ARBA00022989"/>
    </source>
</evidence>
<feature type="transmembrane region" description="Helical" evidence="7">
    <location>
        <begin position="79"/>
        <end position="96"/>
    </location>
</feature>
<dbReference type="InterPro" id="IPR011701">
    <property type="entry name" value="MFS"/>
</dbReference>